<evidence type="ECO:0000256" key="1">
    <source>
        <dbReference type="SAM" id="MobiDB-lite"/>
    </source>
</evidence>
<dbReference type="AlphaFoldDB" id="A0A8J5QZ35"/>
<organism evidence="2 3">
    <name type="scientific">Zizania palustris</name>
    <name type="common">Northern wild rice</name>
    <dbReference type="NCBI Taxonomy" id="103762"/>
    <lineage>
        <taxon>Eukaryota</taxon>
        <taxon>Viridiplantae</taxon>
        <taxon>Streptophyta</taxon>
        <taxon>Embryophyta</taxon>
        <taxon>Tracheophyta</taxon>
        <taxon>Spermatophyta</taxon>
        <taxon>Magnoliopsida</taxon>
        <taxon>Liliopsida</taxon>
        <taxon>Poales</taxon>
        <taxon>Poaceae</taxon>
        <taxon>BOP clade</taxon>
        <taxon>Oryzoideae</taxon>
        <taxon>Oryzeae</taxon>
        <taxon>Zizaniinae</taxon>
        <taxon>Zizania</taxon>
    </lineage>
</organism>
<dbReference type="Proteomes" id="UP000729402">
    <property type="component" value="Unassembled WGS sequence"/>
</dbReference>
<feature type="compositionally biased region" description="Pro residues" evidence="1">
    <location>
        <begin position="51"/>
        <end position="65"/>
    </location>
</feature>
<evidence type="ECO:0000313" key="3">
    <source>
        <dbReference type="Proteomes" id="UP000729402"/>
    </source>
</evidence>
<comment type="caution">
    <text evidence="2">The sequence shown here is derived from an EMBL/GenBank/DDBJ whole genome shotgun (WGS) entry which is preliminary data.</text>
</comment>
<dbReference type="EMBL" id="JAAALK010001410">
    <property type="protein sequence ID" value="KAG8042928.1"/>
    <property type="molecule type" value="Genomic_DNA"/>
</dbReference>
<accession>A0A8J5QZ35</accession>
<sequence length="71" mass="7395">MPRPLTTASTPRGLHTACASPALPPSPPCSQASTPPLPPPPSHHRLCLPALSPPPPRRLCLPRPPTVASML</sequence>
<reference evidence="2" key="1">
    <citation type="journal article" date="2021" name="bioRxiv">
        <title>Whole Genome Assembly and Annotation of Northern Wild Rice, Zizania palustris L., Supports a Whole Genome Duplication in the Zizania Genus.</title>
        <authorList>
            <person name="Haas M."/>
            <person name="Kono T."/>
            <person name="Macchietto M."/>
            <person name="Millas R."/>
            <person name="McGilp L."/>
            <person name="Shao M."/>
            <person name="Duquette J."/>
            <person name="Hirsch C.N."/>
            <person name="Kimball J."/>
        </authorList>
    </citation>
    <scope>NUCLEOTIDE SEQUENCE</scope>
    <source>
        <tissue evidence="2">Fresh leaf tissue</tissue>
    </source>
</reference>
<feature type="compositionally biased region" description="Polar residues" evidence="1">
    <location>
        <begin position="1"/>
        <end position="10"/>
    </location>
</feature>
<feature type="region of interest" description="Disordered" evidence="1">
    <location>
        <begin position="1"/>
        <end position="71"/>
    </location>
</feature>
<evidence type="ECO:0000313" key="2">
    <source>
        <dbReference type="EMBL" id="KAG8042928.1"/>
    </source>
</evidence>
<proteinExistence type="predicted"/>
<keyword evidence="3" id="KW-1185">Reference proteome</keyword>
<protein>
    <submittedName>
        <fullName evidence="2">Uncharacterized protein</fullName>
    </submittedName>
</protein>
<name>A0A8J5QZ35_ZIZPA</name>
<reference evidence="2" key="2">
    <citation type="submission" date="2021-02" db="EMBL/GenBank/DDBJ databases">
        <authorList>
            <person name="Kimball J.A."/>
            <person name="Haas M.W."/>
            <person name="Macchietto M."/>
            <person name="Kono T."/>
            <person name="Duquette J."/>
            <person name="Shao M."/>
        </authorList>
    </citation>
    <scope>NUCLEOTIDE SEQUENCE</scope>
    <source>
        <tissue evidence="2">Fresh leaf tissue</tissue>
    </source>
</reference>
<gene>
    <name evidence="2" type="ORF">GUJ93_ZPchr0465g6495</name>
</gene>